<keyword evidence="3" id="KW-1185">Reference proteome</keyword>
<gene>
    <name evidence="2" type="ORF">TERG_12446</name>
</gene>
<reference evidence="3" key="1">
    <citation type="journal article" date="2012" name="MBio">
        <title>Comparative genome analysis of Trichophyton rubrum and related dermatophytes reveals candidate genes involved in infection.</title>
        <authorList>
            <person name="Martinez D.A."/>
            <person name="Oliver B.G."/>
            <person name="Graeser Y."/>
            <person name="Goldberg J.M."/>
            <person name="Li W."/>
            <person name="Martinez-Rossi N.M."/>
            <person name="Monod M."/>
            <person name="Shelest E."/>
            <person name="Barton R.C."/>
            <person name="Birch E."/>
            <person name="Brakhage A.A."/>
            <person name="Chen Z."/>
            <person name="Gurr S.J."/>
            <person name="Heiman D."/>
            <person name="Heitman J."/>
            <person name="Kosti I."/>
            <person name="Rossi A."/>
            <person name="Saif S."/>
            <person name="Samalova M."/>
            <person name="Saunders C.W."/>
            <person name="Shea T."/>
            <person name="Summerbell R.C."/>
            <person name="Xu J."/>
            <person name="Young S."/>
            <person name="Zeng Q."/>
            <person name="Birren B.W."/>
            <person name="Cuomo C.A."/>
            <person name="White T.C."/>
        </authorList>
    </citation>
    <scope>NUCLEOTIDE SEQUENCE [LARGE SCALE GENOMIC DNA]</scope>
    <source>
        <strain evidence="3">ATCC MYA-4607 / CBS 118892</strain>
    </source>
</reference>
<keyword evidence="1" id="KW-1133">Transmembrane helix</keyword>
<accession>A0A080WQ02</accession>
<dbReference type="Proteomes" id="UP000008864">
    <property type="component" value="Unassembled WGS sequence"/>
</dbReference>
<evidence type="ECO:0000313" key="2">
    <source>
        <dbReference type="EMBL" id="KFL62455.1"/>
    </source>
</evidence>
<organism evidence="2 3">
    <name type="scientific">Trichophyton rubrum (strain ATCC MYA-4607 / CBS 118892)</name>
    <name type="common">Athlete's foot fungus</name>
    <dbReference type="NCBI Taxonomy" id="559305"/>
    <lineage>
        <taxon>Eukaryota</taxon>
        <taxon>Fungi</taxon>
        <taxon>Dikarya</taxon>
        <taxon>Ascomycota</taxon>
        <taxon>Pezizomycotina</taxon>
        <taxon>Eurotiomycetes</taxon>
        <taxon>Eurotiomycetidae</taxon>
        <taxon>Onygenales</taxon>
        <taxon>Arthrodermataceae</taxon>
        <taxon>Trichophyton</taxon>
    </lineage>
</organism>
<dbReference type="InParanoid" id="A0A080WQ02"/>
<keyword evidence="1" id="KW-0812">Transmembrane</keyword>
<proteinExistence type="predicted"/>
<dbReference type="GeneID" id="71777636"/>
<dbReference type="HOGENOM" id="CLU_2028377_0_0_1"/>
<sequence length="122" mass="14143">MSQFRLQLWCDKNERILLTFLNLKACIMWLPVVRKKRTAKRTAGANVGQYCHTTSSLLIKSTPSHEDIMNAFQSFIRKIVLVSEDDFMTTLGIEGEYIHLLVHHHNSILSSCLSFNMEIPYR</sequence>
<evidence type="ECO:0000256" key="1">
    <source>
        <dbReference type="SAM" id="Phobius"/>
    </source>
</evidence>
<dbReference type="EMBL" id="GG700655">
    <property type="protein sequence ID" value="KFL62455.1"/>
    <property type="molecule type" value="Genomic_DNA"/>
</dbReference>
<dbReference type="RefSeq" id="XP_047607027.1">
    <property type="nucleotide sequence ID" value="XM_047751401.1"/>
</dbReference>
<evidence type="ECO:0000313" key="3">
    <source>
        <dbReference type="Proteomes" id="UP000008864"/>
    </source>
</evidence>
<dbReference type="AlphaFoldDB" id="A0A080WQ02"/>
<feature type="transmembrane region" description="Helical" evidence="1">
    <location>
        <begin position="16"/>
        <end position="33"/>
    </location>
</feature>
<dbReference type="VEuPathDB" id="FungiDB:TERG_12446"/>
<protein>
    <submittedName>
        <fullName evidence="2">Uncharacterized protein</fullName>
    </submittedName>
</protein>
<keyword evidence="1" id="KW-0472">Membrane</keyword>
<name>A0A080WQ02_TRIRC</name>